<dbReference type="OrthoDB" id="145878at2157"/>
<dbReference type="SUPFAM" id="SSF50998">
    <property type="entry name" value="Quinoprotein alcohol dehydrogenase-like"/>
    <property type="match status" value="1"/>
</dbReference>
<dbReference type="PANTHER" id="PTHR34512">
    <property type="entry name" value="CELL SURFACE PROTEIN"/>
    <property type="match status" value="1"/>
</dbReference>
<comment type="caution">
    <text evidence="2">The sequence shown here is derived from an EMBL/GenBank/DDBJ whole genome shotgun (WGS) entry which is preliminary data.</text>
</comment>
<evidence type="ECO:0000313" key="3">
    <source>
        <dbReference type="Proteomes" id="UP000011693"/>
    </source>
</evidence>
<accession>M0A650</accession>
<dbReference type="AlphaFoldDB" id="M0A650"/>
<reference evidence="2 3" key="1">
    <citation type="journal article" date="2014" name="PLoS Genet.">
        <title>Phylogenetically driven sequencing of extremely halophilic archaea reveals strategies for static and dynamic osmo-response.</title>
        <authorList>
            <person name="Becker E.A."/>
            <person name="Seitzer P.M."/>
            <person name="Tritt A."/>
            <person name="Larsen D."/>
            <person name="Krusor M."/>
            <person name="Yao A.I."/>
            <person name="Wu D."/>
            <person name="Madern D."/>
            <person name="Eisen J.A."/>
            <person name="Darling A.E."/>
            <person name="Facciotti M.T."/>
        </authorList>
    </citation>
    <scope>NUCLEOTIDE SEQUENCE [LARGE SCALE GENOMIC DNA]</scope>
    <source>
        <strain evidence="2 3">JCM 10990</strain>
    </source>
</reference>
<organism evidence="2 3">
    <name type="scientific">Natrialba chahannaoensis JCM 10990</name>
    <dbReference type="NCBI Taxonomy" id="1227492"/>
    <lineage>
        <taxon>Archaea</taxon>
        <taxon>Methanobacteriati</taxon>
        <taxon>Methanobacteriota</taxon>
        <taxon>Stenosarchaea group</taxon>
        <taxon>Halobacteria</taxon>
        <taxon>Halobacteriales</taxon>
        <taxon>Natrialbaceae</taxon>
        <taxon>Natrialba</taxon>
    </lineage>
</organism>
<feature type="domain" description="Pyrrolo-quinoline quinone repeat" evidence="1">
    <location>
        <begin position="52"/>
        <end position="193"/>
    </location>
</feature>
<keyword evidence="3" id="KW-1185">Reference proteome</keyword>
<dbReference type="RefSeq" id="WP_006169296.1">
    <property type="nucleotide sequence ID" value="NZ_AOIN01000097.1"/>
</dbReference>
<dbReference type="Proteomes" id="UP000011693">
    <property type="component" value="Unassembled WGS sequence"/>
</dbReference>
<protein>
    <submittedName>
        <fullName evidence="2">Pyrrolo-quinoline quinone</fullName>
    </submittedName>
</protein>
<dbReference type="Gene3D" id="2.130.10.10">
    <property type="entry name" value="YVTN repeat-like/Quinoprotein amine dehydrogenase"/>
    <property type="match status" value="2"/>
</dbReference>
<dbReference type="InterPro" id="IPR015943">
    <property type="entry name" value="WD40/YVTN_repeat-like_dom_sf"/>
</dbReference>
<gene>
    <name evidence="2" type="ORF">C482_18844</name>
</gene>
<evidence type="ECO:0000313" key="2">
    <source>
        <dbReference type="EMBL" id="ELY94009.1"/>
    </source>
</evidence>
<dbReference type="InterPro" id="IPR002372">
    <property type="entry name" value="PQQ_rpt_dom"/>
</dbReference>
<name>M0A650_9EURY</name>
<dbReference type="SMART" id="SM00564">
    <property type="entry name" value="PQQ"/>
    <property type="match status" value="5"/>
</dbReference>
<dbReference type="PATRIC" id="fig|1227492.4.peg.3750"/>
<evidence type="ECO:0000259" key="1">
    <source>
        <dbReference type="Pfam" id="PF13360"/>
    </source>
</evidence>
<dbReference type="InterPro" id="IPR018391">
    <property type="entry name" value="PQQ_b-propeller_rpt"/>
</dbReference>
<sequence>MVSRNRRRLLGAIGTGAALAGGGYWHSRRRGLDCPDQLESIHEFTADPNFWSPPVVDDRTLFVGAGFGISRMSSGTRPFRLLALESTGEPKWVLRRELGGGFGIPQPTDDRVYVSTGANRLFALDRETGRVEWTFDAGNERTGRMSAATVAHDDLVVTSTTQPDADAFEGTTSNYVLGVSAADGELEWAVPITGTVSSGLAVIDETVVAVAQNGTAIGIDPETGEEQWEADLDGSVDWSTTLTPLAGEALVPREDGTLLTLATTTGVITGQHTAQATEEYDADEEHAHESADGAVVRAMHRDEDALFVGDRSGGVTAYDADGDLTGQWRYEGSARVAALETVTDRVAVLDQRGVYAELDRETGSVHREFLLANSRSDDRCGLDPSNDRLNGLAVTRRQIVTSGRLYSTSRYRRPSDR</sequence>
<dbReference type="PANTHER" id="PTHR34512:SF30">
    <property type="entry name" value="OUTER MEMBRANE PROTEIN ASSEMBLY FACTOR BAMB"/>
    <property type="match status" value="1"/>
</dbReference>
<proteinExistence type="predicted"/>
<dbReference type="STRING" id="1227492.C482_18844"/>
<dbReference type="Pfam" id="PF13360">
    <property type="entry name" value="PQQ_2"/>
    <property type="match status" value="1"/>
</dbReference>
<dbReference type="InterPro" id="IPR011047">
    <property type="entry name" value="Quinoprotein_ADH-like_sf"/>
</dbReference>
<dbReference type="EMBL" id="AOIN01000097">
    <property type="protein sequence ID" value="ELY94009.1"/>
    <property type="molecule type" value="Genomic_DNA"/>
</dbReference>